<dbReference type="InterPro" id="IPR011010">
    <property type="entry name" value="DNA_brk_join_enz"/>
</dbReference>
<dbReference type="InterPro" id="IPR004107">
    <property type="entry name" value="Integrase_SAM-like_N"/>
</dbReference>
<dbReference type="PROSITE" id="PS51898">
    <property type="entry name" value="TYR_RECOMBINASE"/>
    <property type="match status" value="1"/>
</dbReference>
<reference evidence="8 9" key="1">
    <citation type="submission" date="2019-07" db="EMBL/GenBank/DDBJ databases">
        <title>Analysis of the biochemical properties, biological activity and biotechnological potential of siderophores and biosurfactants produced by Antarctic psychrotolerant bacteria.</title>
        <authorList>
            <person name="Styczynski M."/>
            <person name="Krucon T."/>
            <person name="Decewicz P."/>
            <person name="Dziewit L."/>
        </authorList>
    </citation>
    <scope>NUCLEOTIDE SEQUENCE [LARGE SCALE GENOMIC DNA]</scope>
    <source>
        <strain evidence="8 9">ANT_H27</strain>
    </source>
</reference>
<dbReference type="InterPro" id="IPR002104">
    <property type="entry name" value="Integrase_catalytic"/>
</dbReference>
<dbReference type="Gene3D" id="1.10.150.130">
    <property type="match status" value="1"/>
</dbReference>
<dbReference type="InterPro" id="IPR044068">
    <property type="entry name" value="CB"/>
</dbReference>
<evidence type="ECO:0000313" key="9">
    <source>
        <dbReference type="Proteomes" id="UP000323856"/>
    </source>
</evidence>
<dbReference type="InterPro" id="IPR013762">
    <property type="entry name" value="Integrase-like_cat_sf"/>
</dbReference>
<evidence type="ECO:0000256" key="4">
    <source>
        <dbReference type="ARBA" id="ARBA00023172"/>
    </source>
</evidence>
<dbReference type="SUPFAM" id="SSF47823">
    <property type="entry name" value="lambda integrase-like, N-terminal domain"/>
    <property type="match status" value="1"/>
</dbReference>
<evidence type="ECO:0000256" key="2">
    <source>
        <dbReference type="ARBA" id="ARBA00022908"/>
    </source>
</evidence>
<dbReference type="Proteomes" id="UP000323856">
    <property type="component" value="Unassembled WGS sequence"/>
</dbReference>
<evidence type="ECO:0000256" key="5">
    <source>
        <dbReference type="PROSITE-ProRule" id="PRU01248"/>
    </source>
</evidence>
<comment type="similarity">
    <text evidence="1">Belongs to the 'phage' integrase family.</text>
</comment>
<evidence type="ECO:0000256" key="3">
    <source>
        <dbReference type="ARBA" id="ARBA00023125"/>
    </source>
</evidence>
<evidence type="ECO:0000259" key="7">
    <source>
        <dbReference type="PROSITE" id="PS51900"/>
    </source>
</evidence>
<feature type="domain" description="Tyr recombinase" evidence="6">
    <location>
        <begin position="120"/>
        <end position="303"/>
    </location>
</feature>
<dbReference type="PANTHER" id="PTHR30349">
    <property type="entry name" value="PHAGE INTEGRASE-RELATED"/>
    <property type="match status" value="1"/>
</dbReference>
<dbReference type="GO" id="GO:0015074">
    <property type="term" value="P:DNA integration"/>
    <property type="evidence" value="ECO:0007669"/>
    <property type="project" value="UniProtKB-KW"/>
</dbReference>
<keyword evidence="2" id="KW-0229">DNA integration</keyword>
<keyword evidence="4" id="KW-0233">DNA recombination</keyword>
<comment type="caution">
    <text evidence="8">The sequence shown here is derived from an EMBL/GenBank/DDBJ whole genome shotgun (WGS) entry which is preliminary data.</text>
</comment>
<evidence type="ECO:0000313" key="8">
    <source>
        <dbReference type="EMBL" id="KAA0969852.1"/>
    </source>
</evidence>
<feature type="domain" description="Core-binding (CB)" evidence="7">
    <location>
        <begin position="2"/>
        <end position="95"/>
    </location>
</feature>
<dbReference type="GO" id="GO:0003677">
    <property type="term" value="F:DNA binding"/>
    <property type="evidence" value="ECO:0007669"/>
    <property type="project" value="UniProtKB-UniRule"/>
</dbReference>
<dbReference type="RefSeq" id="WP_149621188.1">
    <property type="nucleotide sequence ID" value="NZ_VOBL01000048.1"/>
</dbReference>
<evidence type="ECO:0000256" key="1">
    <source>
        <dbReference type="ARBA" id="ARBA00008857"/>
    </source>
</evidence>
<dbReference type="Gene3D" id="1.10.443.10">
    <property type="entry name" value="Intergrase catalytic core"/>
    <property type="match status" value="1"/>
</dbReference>
<dbReference type="Pfam" id="PF00589">
    <property type="entry name" value="Phage_integrase"/>
    <property type="match status" value="1"/>
</dbReference>
<gene>
    <name evidence="8" type="ORF">FQ154_20585</name>
</gene>
<evidence type="ECO:0000259" key="6">
    <source>
        <dbReference type="PROSITE" id="PS51898"/>
    </source>
</evidence>
<dbReference type="SUPFAM" id="SSF56349">
    <property type="entry name" value="DNA breaking-rejoining enzymes"/>
    <property type="match status" value="1"/>
</dbReference>
<dbReference type="OrthoDB" id="9801717at2"/>
<sequence length="331" mass="36778">MKEFQLLLQSFLIDYLPTRRGFSVNTIASYRDTFVLLLRWMDGHEALPPVRVTMADLNLERIRRFSDWLRQERCSAVSTTNARIAALRSFAKFVQVEAPEHLETCRLLLQIPTVKTTSSGEIDFLSVRAVQLVVEAASNDLRELAIVSLLYDSAARVSELCGLTVGDLSFSKPHTVKVIGKGRKARVIPLSAQVGEILSRYLASARPGAAPTDPLFVNRSGNPLGRAGVAYVLQKCVTSAHGRNPDELPPKTHPHVMRHSKAMHLLDAGVNLVYIRDFLGHESVTTTEIYARASTEAKRRAIEAAEQKIVPESPYGKEERADLVAWLRGLL</sequence>
<accession>A0A5B0DV20</accession>
<keyword evidence="3 5" id="KW-0238">DNA-binding</keyword>
<dbReference type="InterPro" id="IPR010998">
    <property type="entry name" value="Integrase_recombinase_N"/>
</dbReference>
<dbReference type="InterPro" id="IPR050090">
    <property type="entry name" value="Tyrosine_recombinase_XerCD"/>
</dbReference>
<name>A0A5B0DV20_9MICC</name>
<organism evidence="8 9">
    <name type="scientific">Paeniglutamicibacter gangotriensis</name>
    <dbReference type="NCBI Taxonomy" id="254787"/>
    <lineage>
        <taxon>Bacteria</taxon>
        <taxon>Bacillati</taxon>
        <taxon>Actinomycetota</taxon>
        <taxon>Actinomycetes</taxon>
        <taxon>Micrococcales</taxon>
        <taxon>Micrococcaceae</taxon>
        <taxon>Paeniglutamicibacter</taxon>
    </lineage>
</organism>
<dbReference type="AlphaFoldDB" id="A0A5B0DV20"/>
<protein>
    <submittedName>
        <fullName evidence="8">Tyrosine-type recombinase/integrase</fullName>
    </submittedName>
</protein>
<dbReference type="EMBL" id="VOBL01000048">
    <property type="protein sequence ID" value="KAA0969852.1"/>
    <property type="molecule type" value="Genomic_DNA"/>
</dbReference>
<dbReference type="GO" id="GO:0006310">
    <property type="term" value="P:DNA recombination"/>
    <property type="evidence" value="ECO:0007669"/>
    <property type="project" value="UniProtKB-KW"/>
</dbReference>
<dbReference type="PANTHER" id="PTHR30349:SF41">
    <property type="entry name" value="INTEGRASE_RECOMBINASE PROTEIN MJ0367-RELATED"/>
    <property type="match status" value="1"/>
</dbReference>
<dbReference type="Pfam" id="PF02899">
    <property type="entry name" value="Phage_int_SAM_1"/>
    <property type="match status" value="1"/>
</dbReference>
<dbReference type="PROSITE" id="PS51900">
    <property type="entry name" value="CB"/>
    <property type="match status" value="1"/>
</dbReference>
<proteinExistence type="inferred from homology"/>